<evidence type="ECO:0000256" key="3">
    <source>
        <dbReference type="ARBA" id="ARBA00023277"/>
    </source>
</evidence>
<dbReference type="InterPro" id="IPR022674">
    <property type="entry name" value="G6P_DH_NAD-bd"/>
</dbReference>
<dbReference type="InterPro" id="IPR001282">
    <property type="entry name" value="G6P_DH"/>
</dbReference>
<evidence type="ECO:0000256" key="4">
    <source>
        <dbReference type="SAM" id="MobiDB-lite"/>
    </source>
</evidence>
<feature type="domain" description="Glucose-6-phosphate dehydrogenase C-terminal" evidence="6">
    <location>
        <begin position="727"/>
        <end position="786"/>
    </location>
</feature>
<name>A0ABP0QCJ3_9DINO</name>
<feature type="region of interest" description="Disordered" evidence="4">
    <location>
        <begin position="1"/>
        <end position="76"/>
    </location>
</feature>
<dbReference type="Gene3D" id="3.40.30.10">
    <property type="entry name" value="Glutaredoxin"/>
    <property type="match status" value="1"/>
</dbReference>
<proteinExistence type="predicted"/>
<comment type="caution">
    <text evidence="7">The sequence shown here is derived from an EMBL/GenBank/DDBJ whole genome shotgun (WGS) entry which is preliminary data.</text>
</comment>
<evidence type="ECO:0000313" key="8">
    <source>
        <dbReference type="Proteomes" id="UP001642464"/>
    </source>
</evidence>
<accession>A0ABP0QCJ3</accession>
<dbReference type="Pfam" id="PF00479">
    <property type="entry name" value="G6PD_N"/>
    <property type="match status" value="1"/>
</dbReference>
<keyword evidence="3" id="KW-0119">Carbohydrate metabolism</keyword>
<evidence type="ECO:0000256" key="1">
    <source>
        <dbReference type="ARBA" id="ARBA00022526"/>
    </source>
</evidence>
<dbReference type="InterPro" id="IPR022675">
    <property type="entry name" value="G6P_DH_C"/>
</dbReference>
<dbReference type="InterPro" id="IPR036291">
    <property type="entry name" value="NAD(P)-bd_dom_sf"/>
</dbReference>
<evidence type="ECO:0000259" key="6">
    <source>
        <dbReference type="Pfam" id="PF02781"/>
    </source>
</evidence>
<keyword evidence="1" id="KW-0313">Glucose metabolism</keyword>
<evidence type="ECO:0000259" key="5">
    <source>
        <dbReference type="Pfam" id="PF00479"/>
    </source>
</evidence>
<dbReference type="PANTHER" id="PTHR23429">
    <property type="entry name" value="GLUCOSE-6-PHOSPHATE 1-DEHYDROGENASE G6PD"/>
    <property type="match status" value="1"/>
</dbReference>
<protein>
    <submittedName>
        <fullName evidence="7">GDH/6PGL endoplasmic bifunctional protein</fullName>
    </submittedName>
</protein>
<dbReference type="Proteomes" id="UP001642464">
    <property type="component" value="Unassembled WGS sequence"/>
</dbReference>
<sequence>MASRNGGGPQLTPPSQPQGQQVVQTITRDANDQPEVSSLVWEEGKEEKRGGEDDDDDETKDKGGDEHEHEKKADVGAVEARIHRALISSAKLLAVERKLALVPAVGSESLGKDQLDFDALRGCAVLLTACDLETLRDTESETVQLHVQELNELLQEHDGRLVACVLLHQHSGDKSRHSVKQLREAIQKLSFEGKVTKPLHVVGPRLHPLVQFLKEETGVARDLGVSFDTFFLIDSTGVLVGRFDKVFPRELEAKICEDVTTARAGRPSRQTCGAGEGKDHCTATVGFEGSLCSTRTPEMTMSHFAVLVLLLVVASLASVEGGRVNVVLLGATGNLAEKYLWQGLYNIYSEGLSTGDDLAVYPAATKSADKATPVLERILGNNITYTSEESKTAFLSRVSDYVQLREEEQFVALDEMIDADMQKTGEVESGRMFYLSVPPKFFGSIAHMISDHLRPSEDDAWLRVIVEKPFGVDTSSAEELADSLYESLEDEEILLVDHYMGKAGMHGIREFVKRNPLNDYLHGKIVDHVDVGMLETDDVSGRTGFYDEVGVVRDTMQNHLMMMAGLVAMGQPEGEGEEADTEADLRREVFERLSAASLEAVLLMGQYNAYNDHIVEDKKRWNEEAPAELSTTPTYAHVELWLRNVPGEPHWLDRAPLHFKSGKALSIRRSYLEIKLVGGEKLVFNLQGPSDEGLEGAFVHASKGLPDFVPPPGWKVVNEAGGTTAYAPDSPFAYEVLLRAGLQGETEHFVMLDEVLEAWRVWTPLLKELDQGAEHPMGLHPYPHGTPLHDQVKTESFSVPVDQEEQKDEL</sequence>
<reference evidence="7 8" key="1">
    <citation type="submission" date="2024-02" db="EMBL/GenBank/DDBJ databases">
        <authorList>
            <person name="Chen Y."/>
            <person name="Shah S."/>
            <person name="Dougan E. K."/>
            <person name="Thang M."/>
            <person name="Chan C."/>
        </authorList>
    </citation>
    <scope>NUCLEOTIDE SEQUENCE [LARGE SCALE GENOMIC DNA]</scope>
</reference>
<dbReference type="SUPFAM" id="SSF55347">
    <property type="entry name" value="Glyceraldehyde-3-phosphate dehydrogenase-like, C-terminal domain"/>
    <property type="match status" value="1"/>
</dbReference>
<feature type="compositionally biased region" description="Basic and acidic residues" evidence="4">
    <location>
        <begin position="42"/>
        <end position="51"/>
    </location>
</feature>
<dbReference type="EMBL" id="CAXAMM010039320">
    <property type="protein sequence ID" value="CAK9085595.1"/>
    <property type="molecule type" value="Genomic_DNA"/>
</dbReference>
<feature type="domain" description="Glucose-6-phosphate dehydrogenase C-terminal" evidence="6">
    <location>
        <begin position="521"/>
        <end position="677"/>
    </location>
</feature>
<evidence type="ECO:0000256" key="2">
    <source>
        <dbReference type="ARBA" id="ARBA00022857"/>
    </source>
</evidence>
<dbReference type="SUPFAM" id="SSF52833">
    <property type="entry name" value="Thioredoxin-like"/>
    <property type="match status" value="1"/>
</dbReference>
<dbReference type="Gene3D" id="3.40.50.720">
    <property type="entry name" value="NAD(P)-binding Rossmann-like Domain"/>
    <property type="match status" value="1"/>
</dbReference>
<feature type="compositionally biased region" description="Basic and acidic residues" evidence="4">
    <location>
        <begin position="59"/>
        <end position="74"/>
    </location>
</feature>
<dbReference type="PANTHER" id="PTHR23429:SF7">
    <property type="entry name" value="GDH_6PGL ENDOPLASMIC BIFUNCTIONAL PROTEIN"/>
    <property type="match status" value="1"/>
</dbReference>
<dbReference type="Pfam" id="PF02781">
    <property type="entry name" value="G6PD_C"/>
    <property type="match status" value="2"/>
</dbReference>
<evidence type="ECO:0000313" key="7">
    <source>
        <dbReference type="EMBL" id="CAK9085595.1"/>
    </source>
</evidence>
<dbReference type="SUPFAM" id="SSF51735">
    <property type="entry name" value="NAD(P)-binding Rossmann-fold domains"/>
    <property type="match status" value="1"/>
</dbReference>
<organism evidence="7 8">
    <name type="scientific">Durusdinium trenchii</name>
    <dbReference type="NCBI Taxonomy" id="1381693"/>
    <lineage>
        <taxon>Eukaryota</taxon>
        <taxon>Sar</taxon>
        <taxon>Alveolata</taxon>
        <taxon>Dinophyceae</taxon>
        <taxon>Suessiales</taxon>
        <taxon>Symbiodiniaceae</taxon>
        <taxon>Durusdinium</taxon>
    </lineage>
</organism>
<feature type="domain" description="Glucose-6-phosphate dehydrogenase NAD-binding" evidence="5">
    <location>
        <begin position="327"/>
        <end position="503"/>
    </location>
</feature>
<keyword evidence="8" id="KW-1185">Reference proteome</keyword>
<keyword evidence="2" id="KW-0521">NADP</keyword>
<dbReference type="PRINTS" id="PR00079">
    <property type="entry name" value="G6PDHDRGNASE"/>
</dbReference>
<dbReference type="Gene3D" id="3.30.360.10">
    <property type="entry name" value="Dihydrodipicolinate Reductase, domain 2"/>
    <property type="match status" value="1"/>
</dbReference>
<gene>
    <name evidence="7" type="ORF">SCF082_LOCUS40541</name>
</gene>
<dbReference type="InterPro" id="IPR036249">
    <property type="entry name" value="Thioredoxin-like_sf"/>
</dbReference>